<evidence type="ECO:0000256" key="1">
    <source>
        <dbReference type="SAM" id="Coils"/>
    </source>
</evidence>
<feature type="compositionally biased region" description="Basic residues" evidence="2">
    <location>
        <begin position="103"/>
        <end position="139"/>
    </location>
</feature>
<feature type="compositionally biased region" description="Polar residues" evidence="2">
    <location>
        <begin position="221"/>
        <end position="239"/>
    </location>
</feature>
<feature type="compositionally biased region" description="Acidic residues" evidence="2">
    <location>
        <begin position="449"/>
        <end position="460"/>
    </location>
</feature>
<evidence type="ECO:0000313" key="4">
    <source>
        <dbReference type="Proteomes" id="UP000572817"/>
    </source>
</evidence>
<dbReference type="Proteomes" id="UP000572817">
    <property type="component" value="Unassembled WGS sequence"/>
</dbReference>
<evidence type="ECO:0000313" key="3">
    <source>
        <dbReference type="EMBL" id="KAF4303411.1"/>
    </source>
</evidence>
<gene>
    <name evidence="3" type="ORF">GTA08_BOTSDO08847</name>
</gene>
<feature type="region of interest" description="Disordered" evidence="2">
    <location>
        <begin position="440"/>
        <end position="474"/>
    </location>
</feature>
<feature type="region of interest" description="Disordered" evidence="2">
    <location>
        <begin position="218"/>
        <end position="242"/>
    </location>
</feature>
<dbReference type="EMBL" id="WWBZ02000062">
    <property type="protein sequence ID" value="KAF4303411.1"/>
    <property type="molecule type" value="Genomic_DNA"/>
</dbReference>
<feature type="compositionally biased region" description="Basic and acidic residues" evidence="2">
    <location>
        <begin position="461"/>
        <end position="474"/>
    </location>
</feature>
<keyword evidence="4" id="KW-1185">Reference proteome</keyword>
<evidence type="ECO:0000256" key="2">
    <source>
        <dbReference type="SAM" id="MobiDB-lite"/>
    </source>
</evidence>
<protein>
    <submittedName>
        <fullName evidence="3">Uncharacterized protein</fullName>
    </submittedName>
</protein>
<organism evidence="3 4">
    <name type="scientific">Botryosphaeria dothidea</name>
    <dbReference type="NCBI Taxonomy" id="55169"/>
    <lineage>
        <taxon>Eukaryota</taxon>
        <taxon>Fungi</taxon>
        <taxon>Dikarya</taxon>
        <taxon>Ascomycota</taxon>
        <taxon>Pezizomycotina</taxon>
        <taxon>Dothideomycetes</taxon>
        <taxon>Dothideomycetes incertae sedis</taxon>
        <taxon>Botryosphaeriales</taxon>
        <taxon>Botryosphaeriaceae</taxon>
        <taxon>Botryosphaeria</taxon>
    </lineage>
</organism>
<keyword evidence="1" id="KW-0175">Coiled coil</keyword>
<reference evidence="3" key="1">
    <citation type="submission" date="2020-04" db="EMBL/GenBank/DDBJ databases">
        <title>Genome Assembly and Annotation of Botryosphaeria dothidea sdau 11-99, a Latent Pathogen of Apple Fruit Ring Rot in China.</title>
        <authorList>
            <person name="Yu C."/>
            <person name="Diao Y."/>
            <person name="Lu Q."/>
            <person name="Zhao J."/>
            <person name="Cui S."/>
            <person name="Peng C."/>
            <person name="He B."/>
            <person name="Liu H."/>
        </authorList>
    </citation>
    <scope>NUCLEOTIDE SEQUENCE [LARGE SCALE GENOMIC DNA]</scope>
    <source>
        <strain evidence="3">Sdau11-99</strain>
    </source>
</reference>
<name>A0A8H4ILI1_9PEZI</name>
<feature type="coiled-coil region" evidence="1">
    <location>
        <begin position="58"/>
        <end position="85"/>
    </location>
</feature>
<comment type="caution">
    <text evidence="3">The sequence shown here is derived from an EMBL/GenBank/DDBJ whole genome shotgun (WGS) entry which is preliminary data.</text>
</comment>
<proteinExistence type="predicted"/>
<sequence length="506" mass="57345">MANLRRRSGVVSETVPIVKRSTERLPVLRLRGHSDEFSSSARTGWLPSPIHNLPQVELAEHAHLLAQLERSLRDVNAAISEADALLWQLRIELTLSLKQQHTVRKRFKKPSSLHKKPSSLHKKPSSLHKKPSSLHKKPSTTREAPSIIHRTLRPPREDEARNLQPLGWRGIKRVGSWFSGESSLSERPLQQREGRGALNRDLRSWYDADESADYFPEMSSPRVQARSNAPTSRLHSQRGSMAAELGSLPEEDNSYTFSFPTYTSSLPTYESSSINSHSDIIHFPLHQSAGYHRMGTNRPYTPIHGWRAAMNRRNESSTASPTASTNALAKSLRNLNTHAQSTLIELIVALESYLDLLQRIEVIQLRLGGVPECTQQRFDAVLFHSGTILFKGRNLIEYLVGGPLVLRELRTETKIEYIRRKAKLPSIREEMIRQELRKRTGGTALETTMSEDSDDVDEEEMRGRGRGERRQLETGRCRVKVPTDEKVPGHWGPSMYVDVSITVEHA</sequence>
<accession>A0A8H4ILI1</accession>
<dbReference type="AlphaFoldDB" id="A0A8H4ILI1"/>
<feature type="region of interest" description="Disordered" evidence="2">
    <location>
        <begin position="103"/>
        <end position="163"/>
    </location>
</feature>